<protein>
    <submittedName>
        <fullName evidence="1">6352_t:CDS:1</fullName>
    </submittedName>
</protein>
<gene>
    <name evidence="1" type="ORF">FCALED_LOCUS4094</name>
</gene>
<reference evidence="1" key="1">
    <citation type="submission" date="2021-06" db="EMBL/GenBank/DDBJ databases">
        <authorList>
            <person name="Kallberg Y."/>
            <person name="Tangrot J."/>
            <person name="Rosling A."/>
        </authorList>
    </citation>
    <scope>NUCLEOTIDE SEQUENCE</scope>
    <source>
        <strain evidence="1">UK204</strain>
    </source>
</reference>
<evidence type="ECO:0000313" key="1">
    <source>
        <dbReference type="EMBL" id="CAG8508931.1"/>
    </source>
</evidence>
<dbReference type="AlphaFoldDB" id="A0A9N8ZVX0"/>
<evidence type="ECO:0000313" key="2">
    <source>
        <dbReference type="Proteomes" id="UP000789570"/>
    </source>
</evidence>
<organism evidence="1 2">
    <name type="scientific">Funneliformis caledonium</name>
    <dbReference type="NCBI Taxonomy" id="1117310"/>
    <lineage>
        <taxon>Eukaryota</taxon>
        <taxon>Fungi</taxon>
        <taxon>Fungi incertae sedis</taxon>
        <taxon>Mucoromycota</taxon>
        <taxon>Glomeromycotina</taxon>
        <taxon>Glomeromycetes</taxon>
        <taxon>Glomerales</taxon>
        <taxon>Glomeraceae</taxon>
        <taxon>Funneliformis</taxon>
    </lineage>
</organism>
<name>A0A9N8ZVX0_9GLOM</name>
<proteinExistence type="predicted"/>
<keyword evidence="2" id="KW-1185">Reference proteome</keyword>
<accession>A0A9N8ZVX0</accession>
<dbReference type="EMBL" id="CAJVPQ010000769">
    <property type="protein sequence ID" value="CAG8508931.1"/>
    <property type="molecule type" value="Genomic_DNA"/>
</dbReference>
<sequence length="58" mass="6936">MFLIQHRFNARSIENDVLFMIIIKIILTRIGNRLFESVEFLSSGRVIRQTSWIKLRTN</sequence>
<dbReference type="Proteomes" id="UP000789570">
    <property type="component" value="Unassembled WGS sequence"/>
</dbReference>
<comment type="caution">
    <text evidence="1">The sequence shown here is derived from an EMBL/GenBank/DDBJ whole genome shotgun (WGS) entry which is preliminary data.</text>
</comment>